<keyword evidence="4" id="KW-1185">Reference proteome</keyword>
<dbReference type="Proteomes" id="UP000199245">
    <property type="component" value="Unassembled WGS sequence"/>
</dbReference>
<gene>
    <name evidence="2" type="ORF">QA636_07375</name>
    <name evidence="1" type="ORF">SAMN05216337_104917</name>
</gene>
<evidence type="ECO:0000313" key="4">
    <source>
        <dbReference type="Proteomes" id="UP001221546"/>
    </source>
</evidence>
<organism evidence="1 3">
    <name type="scientific">Bradyrhizobium brasilense</name>
    <dbReference type="NCBI Taxonomy" id="1419277"/>
    <lineage>
        <taxon>Bacteria</taxon>
        <taxon>Pseudomonadati</taxon>
        <taxon>Pseudomonadota</taxon>
        <taxon>Alphaproteobacteria</taxon>
        <taxon>Hyphomicrobiales</taxon>
        <taxon>Nitrobacteraceae</taxon>
        <taxon>Bradyrhizobium</taxon>
    </lineage>
</organism>
<dbReference type="InterPro" id="IPR016039">
    <property type="entry name" value="Thiolase-like"/>
</dbReference>
<reference evidence="1 3" key="1">
    <citation type="submission" date="2016-10" db="EMBL/GenBank/DDBJ databases">
        <authorList>
            <person name="de Groot N.N."/>
        </authorList>
    </citation>
    <scope>NUCLEOTIDE SEQUENCE [LARGE SCALE GENOMIC DNA]</scope>
    <source>
        <strain evidence="1 3">R5</strain>
    </source>
</reference>
<dbReference type="GO" id="GO:0016746">
    <property type="term" value="F:acyltransferase activity"/>
    <property type="evidence" value="ECO:0007669"/>
    <property type="project" value="InterPro"/>
</dbReference>
<protein>
    <submittedName>
        <fullName evidence="1">Uncharacterized protein</fullName>
    </submittedName>
</protein>
<accession>A0A1G7JK85</accession>
<evidence type="ECO:0000313" key="3">
    <source>
        <dbReference type="Proteomes" id="UP000199245"/>
    </source>
</evidence>
<dbReference type="Proteomes" id="UP001221546">
    <property type="component" value="Chromosome"/>
</dbReference>
<proteinExistence type="predicted"/>
<evidence type="ECO:0000313" key="1">
    <source>
        <dbReference type="EMBL" id="SDF25331.1"/>
    </source>
</evidence>
<dbReference type="EMBL" id="FMZW01000049">
    <property type="protein sequence ID" value="SDF25331.1"/>
    <property type="molecule type" value="Genomic_DNA"/>
</dbReference>
<sequence>MRGITSIGTCNFSQLANAYAHRHGINTRDLKRAMAKVSVKSHANAVSNPRAHLRGRHWRLAPLPASLSEFFPAGTGTSGLSLSYSFAVTVFGGFAPFIITW</sequence>
<reference evidence="2 4" key="2">
    <citation type="submission" date="2023-04" db="EMBL/GenBank/DDBJ databases">
        <title>Australian commercial rhizobial inoculants.</title>
        <authorList>
            <person name="Kohlmeier M.G."/>
            <person name="O'Hara G.W."/>
            <person name="Colombi E."/>
            <person name="Ramsay J.P."/>
            <person name="Terpolilli J."/>
        </authorList>
    </citation>
    <scope>NUCLEOTIDE SEQUENCE [LARGE SCALE GENOMIC DNA]</scope>
    <source>
        <strain evidence="2 4">CB627</strain>
    </source>
</reference>
<dbReference type="RefSeq" id="WP_092089126.1">
    <property type="nucleotide sequence ID" value="NZ_CP121646.1"/>
</dbReference>
<dbReference type="EMBL" id="CP121646">
    <property type="protein sequence ID" value="WFU65349.1"/>
    <property type="molecule type" value="Genomic_DNA"/>
</dbReference>
<dbReference type="AlphaFoldDB" id="A0A1G7JK85"/>
<dbReference type="Gene3D" id="3.40.47.10">
    <property type="match status" value="1"/>
</dbReference>
<name>A0A1G7JK85_9BRAD</name>
<evidence type="ECO:0000313" key="2">
    <source>
        <dbReference type="EMBL" id="WFU65349.1"/>
    </source>
</evidence>